<feature type="compositionally biased region" description="Basic and acidic residues" evidence="1">
    <location>
        <begin position="123"/>
        <end position="134"/>
    </location>
</feature>
<protein>
    <recommendedName>
        <fullName evidence="2">STEEP1 domain-containing protein</fullName>
    </recommendedName>
</protein>
<dbReference type="OrthoDB" id="418131at2759"/>
<sequence>MSSSPTLPPEHHDPPSVSTSPPKDQEQEPQESSPPQQNKLAIRTHHCRFCNHLLLATTRRIAALPRRKPPARDSALVLPLFSTPVPASATASTTTTTTASRASASASASATAPEDNDNDNDNDNDKENENENKQPHYTILLSTTVVDRKPTLLRREDGFEKRCLLRCGRCRVVIGYFLDAVHFPATAETDADAGAGSGIGIGIAGGEKEEEEEDARGMKKERVVYLLPGALVETATMCDVEEEEKRRILDREWNGWFTE</sequence>
<comment type="caution">
    <text evidence="3">The sequence shown here is derived from an EMBL/GenBank/DDBJ whole genome shotgun (WGS) entry which is preliminary data.</text>
</comment>
<feature type="domain" description="STEEP1" evidence="2">
    <location>
        <begin position="39"/>
        <end position="178"/>
    </location>
</feature>
<proteinExistence type="predicted"/>
<evidence type="ECO:0000313" key="3">
    <source>
        <dbReference type="EMBL" id="KKK22693.1"/>
    </source>
</evidence>
<feature type="region of interest" description="Disordered" evidence="1">
    <location>
        <begin position="86"/>
        <end position="136"/>
    </location>
</feature>
<reference evidence="3 4" key="1">
    <citation type="submission" date="2015-02" db="EMBL/GenBank/DDBJ databases">
        <title>Draft Genome Sequences of Two Closely-Related Aflatoxigenic Aspergillus Species Obtained from the Cote d'Ivoire.</title>
        <authorList>
            <person name="Moore G.G."/>
            <person name="Beltz S.B."/>
            <person name="Mack B.M."/>
        </authorList>
    </citation>
    <scope>NUCLEOTIDE SEQUENCE [LARGE SCALE GENOMIC DNA]</scope>
    <source>
        <strain evidence="3 4">SRRC1468</strain>
    </source>
</reference>
<dbReference type="Proteomes" id="UP000034291">
    <property type="component" value="Unassembled WGS sequence"/>
</dbReference>
<evidence type="ECO:0000259" key="2">
    <source>
        <dbReference type="Pfam" id="PF25809"/>
    </source>
</evidence>
<organism evidence="3 4">
    <name type="scientific">Aspergillus rambellii</name>
    <dbReference type="NCBI Taxonomy" id="308745"/>
    <lineage>
        <taxon>Eukaryota</taxon>
        <taxon>Fungi</taxon>
        <taxon>Dikarya</taxon>
        <taxon>Ascomycota</taxon>
        <taxon>Pezizomycotina</taxon>
        <taxon>Eurotiomycetes</taxon>
        <taxon>Eurotiomycetidae</taxon>
        <taxon>Eurotiales</taxon>
        <taxon>Aspergillaceae</taxon>
        <taxon>Aspergillus</taxon>
        <taxon>Aspergillus subgen. Nidulantes</taxon>
    </lineage>
</organism>
<feature type="region of interest" description="Disordered" evidence="1">
    <location>
        <begin position="1"/>
        <end position="38"/>
    </location>
</feature>
<accession>A0A0F8UTC0</accession>
<feature type="compositionally biased region" description="Low complexity" evidence="1">
    <location>
        <begin position="87"/>
        <end position="112"/>
    </location>
</feature>
<name>A0A0F8UTC0_9EURO</name>
<gene>
    <name evidence="3" type="ORF">ARAM_004001</name>
</gene>
<dbReference type="STRING" id="308745.A0A0F8UTC0"/>
<dbReference type="Pfam" id="PF25809">
    <property type="entry name" value="STEEP1"/>
    <property type="match status" value="1"/>
</dbReference>
<evidence type="ECO:0000313" key="4">
    <source>
        <dbReference type="Proteomes" id="UP000034291"/>
    </source>
</evidence>
<evidence type="ECO:0000256" key="1">
    <source>
        <dbReference type="SAM" id="MobiDB-lite"/>
    </source>
</evidence>
<keyword evidence="4" id="KW-1185">Reference proteome</keyword>
<dbReference type="InterPro" id="IPR057965">
    <property type="entry name" value="STEEP1_dom"/>
</dbReference>
<dbReference type="EMBL" id="JZBS01001452">
    <property type="protein sequence ID" value="KKK22693.1"/>
    <property type="molecule type" value="Genomic_DNA"/>
</dbReference>
<dbReference type="AlphaFoldDB" id="A0A0F8UTC0"/>